<dbReference type="InterPro" id="IPR008271">
    <property type="entry name" value="Ser/Thr_kinase_AS"/>
</dbReference>
<accession>A0A3B6LQL5</accession>
<dbReference type="Gramene" id="TraesCS5B03G0879500.1">
    <property type="protein sequence ID" value="TraesCS5B03G0879500.1.CDS"/>
    <property type="gene ID" value="TraesCS5B03G0879500"/>
</dbReference>
<evidence type="ECO:0000313" key="15">
    <source>
        <dbReference type="EnsemblPlants" id="TraesCS5B02G351800.1"/>
    </source>
</evidence>
<dbReference type="Proteomes" id="UP000019116">
    <property type="component" value="Chromosome 5B"/>
</dbReference>
<evidence type="ECO:0000256" key="9">
    <source>
        <dbReference type="ARBA" id="ARBA00022989"/>
    </source>
</evidence>
<dbReference type="Gene3D" id="1.10.510.10">
    <property type="entry name" value="Transferase(Phosphotransferase) domain 1"/>
    <property type="match status" value="1"/>
</dbReference>
<comment type="subcellular location">
    <subcellularLocation>
        <location evidence="1">Cell membrane</location>
        <topology evidence="1">Single-pass type I membrane protein</topology>
    </subcellularLocation>
</comment>
<dbReference type="OrthoDB" id="543442at2759"/>
<keyword evidence="8" id="KW-0067">ATP-binding</keyword>
<dbReference type="GO" id="GO:0004672">
    <property type="term" value="F:protein kinase activity"/>
    <property type="evidence" value="ECO:0007669"/>
    <property type="project" value="InterPro"/>
</dbReference>
<proteinExistence type="inferred from homology"/>
<evidence type="ECO:0000256" key="6">
    <source>
        <dbReference type="ARBA" id="ARBA00022729"/>
    </source>
</evidence>
<dbReference type="InterPro" id="IPR000719">
    <property type="entry name" value="Prot_kinase_dom"/>
</dbReference>
<evidence type="ECO:0000256" key="3">
    <source>
        <dbReference type="ARBA" id="ARBA00010217"/>
    </source>
</evidence>
<keyword evidence="16" id="KW-1185">Reference proteome</keyword>
<evidence type="ECO:0000256" key="1">
    <source>
        <dbReference type="ARBA" id="ARBA00004251"/>
    </source>
</evidence>
<dbReference type="GeneID" id="123116792"/>
<comment type="similarity">
    <text evidence="3">In the C-terminal section; belongs to the protein kinase superfamily. Ser/Thr protein kinase family.</text>
</comment>
<reference evidence="15" key="2">
    <citation type="submission" date="2018-10" db="UniProtKB">
        <authorList>
            <consortium name="EnsemblPlants"/>
        </authorList>
    </citation>
    <scope>IDENTIFICATION</scope>
</reference>
<dbReference type="GO" id="GO:0005886">
    <property type="term" value="C:plasma membrane"/>
    <property type="evidence" value="ECO:0000318"/>
    <property type="project" value="GO_Central"/>
</dbReference>
<gene>
    <name evidence="15" type="primary">LOC123116792</name>
</gene>
<dbReference type="PROSITE" id="PS00108">
    <property type="entry name" value="PROTEIN_KINASE_ST"/>
    <property type="match status" value="1"/>
</dbReference>
<evidence type="ECO:0000256" key="5">
    <source>
        <dbReference type="ARBA" id="ARBA00022692"/>
    </source>
</evidence>
<dbReference type="InterPro" id="IPR011009">
    <property type="entry name" value="Kinase-like_dom_sf"/>
</dbReference>
<dbReference type="PANTHER" id="PTHR27007">
    <property type="match status" value="1"/>
</dbReference>
<evidence type="ECO:0000256" key="13">
    <source>
        <dbReference type="SAM" id="Phobius"/>
    </source>
</evidence>
<keyword evidence="11" id="KW-0675">Receptor</keyword>
<dbReference type="InterPro" id="IPR050528">
    <property type="entry name" value="L-type_Lectin-RKs"/>
</dbReference>
<keyword evidence="5 13" id="KW-0812">Transmembrane</keyword>
<dbReference type="GO" id="GO:0002229">
    <property type="term" value="P:defense response to oomycetes"/>
    <property type="evidence" value="ECO:0007669"/>
    <property type="project" value="UniProtKB-ARBA"/>
</dbReference>
<keyword evidence="12" id="KW-0325">Glycoprotein</keyword>
<evidence type="ECO:0000313" key="16">
    <source>
        <dbReference type="Proteomes" id="UP000019116"/>
    </source>
</evidence>
<evidence type="ECO:0000256" key="4">
    <source>
        <dbReference type="ARBA" id="ARBA00022475"/>
    </source>
</evidence>
<dbReference type="EnsemblPlants" id="TraesCS5B02G351800.1">
    <property type="protein sequence ID" value="TraesCS5B02G351800.1"/>
    <property type="gene ID" value="TraesCS5B02G351800"/>
</dbReference>
<keyword evidence="7" id="KW-0547">Nucleotide-binding</keyword>
<dbReference type="SUPFAM" id="SSF56112">
    <property type="entry name" value="Protein kinase-like (PK-like)"/>
    <property type="match status" value="1"/>
</dbReference>
<feature type="transmembrane region" description="Helical" evidence="13">
    <location>
        <begin position="141"/>
        <end position="164"/>
    </location>
</feature>
<dbReference type="SMART" id="SM00220">
    <property type="entry name" value="S_TKc"/>
    <property type="match status" value="1"/>
</dbReference>
<evidence type="ECO:0000256" key="10">
    <source>
        <dbReference type="ARBA" id="ARBA00023136"/>
    </source>
</evidence>
<dbReference type="STRING" id="4565.A0A3B6LQL5"/>
<dbReference type="PROSITE" id="PS50011">
    <property type="entry name" value="PROTEIN_KINASE_DOM"/>
    <property type="match status" value="1"/>
</dbReference>
<dbReference type="OMA" id="TWPERYE"/>
<evidence type="ECO:0000256" key="12">
    <source>
        <dbReference type="ARBA" id="ARBA00023180"/>
    </source>
</evidence>
<dbReference type="RefSeq" id="XP_044393634.1">
    <property type="nucleotide sequence ID" value="XM_044537699.1"/>
</dbReference>
<evidence type="ECO:0000259" key="14">
    <source>
        <dbReference type="PROSITE" id="PS50011"/>
    </source>
</evidence>
<keyword evidence="10 13" id="KW-0472">Membrane</keyword>
<protein>
    <recommendedName>
        <fullName evidence="14">Protein kinase domain-containing protein</fullName>
    </recommendedName>
</protein>
<evidence type="ECO:0000256" key="2">
    <source>
        <dbReference type="ARBA" id="ARBA00008536"/>
    </source>
</evidence>
<reference evidence="15" key="1">
    <citation type="submission" date="2018-08" db="EMBL/GenBank/DDBJ databases">
        <authorList>
            <person name="Rossello M."/>
        </authorList>
    </citation>
    <scope>NUCLEOTIDE SEQUENCE [LARGE SCALE GENOMIC DNA]</scope>
    <source>
        <strain evidence="15">cv. Chinese Spring</strain>
    </source>
</reference>
<keyword evidence="9 13" id="KW-1133">Transmembrane helix</keyword>
<dbReference type="Gene3D" id="3.30.200.20">
    <property type="entry name" value="Phosphorylase Kinase, domain 1"/>
    <property type="match status" value="1"/>
</dbReference>
<keyword evidence="4" id="KW-1003">Cell membrane</keyword>
<evidence type="ECO:0000256" key="7">
    <source>
        <dbReference type="ARBA" id="ARBA00022741"/>
    </source>
</evidence>
<dbReference type="FunFam" id="1.10.510.10:FF:000240">
    <property type="entry name" value="Lectin-domain containing receptor kinase A4.3"/>
    <property type="match status" value="1"/>
</dbReference>
<organism evidence="15">
    <name type="scientific">Triticum aestivum</name>
    <name type="common">Wheat</name>
    <dbReference type="NCBI Taxonomy" id="4565"/>
    <lineage>
        <taxon>Eukaryota</taxon>
        <taxon>Viridiplantae</taxon>
        <taxon>Streptophyta</taxon>
        <taxon>Embryophyta</taxon>
        <taxon>Tracheophyta</taxon>
        <taxon>Spermatophyta</taxon>
        <taxon>Magnoliopsida</taxon>
        <taxon>Liliopsida</taxon>
        <taxon>Poales</taxon>
        <taxon>Poaceae</taxon>
        <taxon>BOP clade</taxon>
        <taxon>Pooideae</taxon>
        <taxon>Triticodae</taxon>
        <taxon>Triticeae</taxon>
        <taxon>Triticinae</taxon>
        <taxon>Triticum</taxon>
    </lineage>
</organism>
<keyword evidence="6" id="KW-0732">Signal</keyword>
<dbReference type="SMR" id="A0A3B6LQL5"/>
<feature type="domain" description="Protein kinase" evidence="14">
    <location>
        <begin position="203"/>
        <end position="421"/>
    </location>
</feature>
<comment type="similarity">
    <text evidence="2">In the N-terminal section; belongs to the leguminous lectin family.</text>
</comment>
<dbReference type="AlphaFoldDB" id="A0A3B6LQL5"/>
<evidence type="ECO:0000256" key="8">
    <source>
        <dbReference type="ARBA" id="ARBA00022840"/>
    </source>
</evidence>
<dbReference type="Gramene" id="TraesCS5B02G351800.1">
    <property type="protein sequence ID" value="TraesCS5B02G351800.1"/>
    <property type="gene ID" value="TraesCS5B02G351800"/>
</dbReference>
<evidence type="ECO:0000256" key="11">
    <source>
        <dbReference type="ARBA" id="ARBA00023170"/>
    </source>
</evidence>
<name>A0A3B6LQL5_WHEAT</name>
<dbReference type="Pfam" id="PF00069">
    <property type="entry name" value="Pkinase"/>
    <property type="match status" value="1"/>
</dbReference>
<dbReference type="GO" id="GO:0005524">
    <property type="term" value="F:ATP binding"/>
    <property type="evidence" value="ECO:0007669"/>
    <property type="project" value="UniProtKB-KW"/>
</dbReference>
<sequence>MSIPLPLYLGFSHPSAIHVFLTVPVLLQLVAMGEPPHGHGRDGASSTSNLFTQIITEANTSCSTSSKVLFDLGPDQFQFGMMPYPCGGGGVRVPYEPRTRKLLPGTTHGQVVTGRAAKELQHAATRGHGKLASPSSSWLKLAAIAASALAGLICAITGLVLCCIRSKRTRQSTSAIITEPEPHRGPGPREFRYAELAAATCNFAEENKIGRGGFGPVYKGYLREQDRHVAIKTLYVSVSEEQPSQGFKEFQAEITVLSQLRHHNIVQLVGWWCGRRRRRRGRQLALVYELMPGGSLDTHLYNPDKHLTWPERYEIALGLGSALRYLHTECDRCIVHGDIKPANVMLDASGNAKLGDFGLARLIDHGAEPRTTQAVAGTVGYIDPELVNCQRPGTASDVYSFGVVLLEIACGRRPTSGLLLA</sequence>